<dbReference type="SUPFAM" id="SSF46689">
    <property type="entry name" value="Homeodomain-like"/>
    <property type="match status" value="1"/>
</dbReference>
<evidence type="ECO:0000256" key="3">
    <source>
        <dbReference type="ARBA" id="ARBA00023015"/>
    </source>
</evidence>
<evidence type="ECO:0000313" key="9">
    <source>
        <dbReference type="EMBL" id="QSD99603.1"/>
    </source>
</evidence>
<evidence type="ECO:0000256" key="6">
    <source>
        <dbReference type="ARBA" id="ARBA00023242"/>
    </source>
</evidence>
<name>A0A896WC34_MELAB</name>
<proteinExistence type="predicted"/>
<evidence type="ECO:0000256" key="4">
    <source>
        <dbReference type="ARBA" id="ARBA00023125"/>
    </source>
</evidence>
<dbReference type="InterPro" id="IPR051953">
    <property type="entry name" value="Plant_SW-associated_TFs"/>
</dbReference>
<keyword evidence="4" id="KW-0238">DNA-binding</keyword>
<dbReference type="SMART" id="SM00717">
    <property type="entry name" value="SANT"/>
    <property type="match status" value="2"/>
</dbReference>
<dbReference type="PROSITE" id="PS50090">
    <property type="entry name" value="MYB_LIKE"/>
    <property type="match status" value="1"/>
</dbReference>
<dbReference type="PANTHER" id="PTHR47997:SF87">
    <property type="entry name" value="TRANSCRIPTION FACTOR MYB26"/>
    <property type="match status" value="1"/>
</dbReference>
<dbReference type="EMBL" id="MW302449">
    <property type="protein sequence ID" value="QSD99603.1"/>
    <property type="molecule type" value="Genomic_DNA"/>
</dbReference>
<dbReference type="FunFam" id="1.10.10.60:FF:000140">
    <property type="entry name" value="Myb transcription factor"/>
    <property type="match status" value="1"/>
</dbReference>
<evidence type="ECO:0000256" key="1">
    <source>
        <dbReference type="ARBA" id="ARBA00004123"/>
    </source>
</evidence>
<feature type="domain" description="HTH myb-type" evidence="8">
    <location>
        <begin position="9"/>
        <end position="51"/>
    </location>
</feature>
<evidence type="ECO:0000256" key="2">
    <source>
        <dbReference type="ARBA" id="ARBA00022737"/>
    </source>
</evidence>
<dbReference type="Gene3D" id="1.10.10.60">
    <property type="entry name" value="Homeodomain-like"/>
    <property type="match status" value="2"/>
</dbReference>
<keyword evidence="5" id="KW-0804">Transcription</keyword>
<dbReference type="CDD" id="cd00167">
    <property type="entry name" value="SANT"/>
    <property type="match status" value="1"/>
</dbReference>
<accession>A0A896WC34</accession>
<feature type="domain" description="HTH myb-type" evidence="8">
    <location>
        <begin position="52"/>
        <end position="106"/>
    </location>
</feature>
<reference evidence="9" key="1">
    <citation type="journal article" name="Plants (Basel)">
        <title>NAC and MYB Families and Lignin Biosynthesis-Related Members Identification and Expression Analysis in Melilotus albus.</title>
        <authorList>
            <person name="Chen L."/>
            <person name="Wu F."/>
            <person name="Zhang J."/>
        </authorList>
    </citation>
    <scope>NUCLEOTIDE SEQUENCE</scope>
</reference>
<protein>
    <submittedName>
        <fullName evidence="9">MYB family transcription factor</fullName>
    </submittedName>
</protein>
<evidence type="ECO:0000259" key="8">
    <source>
        <dbReference type="PROSITE" id="PS51294"/>
    </source>
</evidence>
<keyword evidence="3" id="KW-0805">Transcription regulation</keyword>
<sequence length="379" mass="43416">MGHHSCCNKQKVKRGLWSPEEDEKLINYITNYGHGLQRCGKSCRLRWINYLRPDLKRGSFSPQEAALIIELHTILGNRWAQIAKHLPGRTDNEVKNFWNSSIKKKLLSHDFVPTSLATFSDIHCPRNASVETFFPLFNDNPILNSHHHQYHLDNNHLYLPINIPTPILQSIDQNDIKNIDINSYNNPNFLHVQNNNPILPPSSTIPSSYELDTWSLIHHLNPNIQENHQITTKSDAAAIHNYTIVDQNFINIANTWQHQQQYDSSSHLVDHHIEPIVQKVFEVPFSSSQEHAHHHHDVVNLFGDQCYNTDHYQGAIICPKQDHQIMAAPNNDHQVEYNIDALIMPSLQSSTTTSSSSPLSFYQAAEKILTKPILPSTLD</sequence>
<feature type="domain" description="Myb-like" evidence="7">
    <location>
        <begin position="9"/>
        <end position="102"/>
    </location>
</feature>
<dbReference type="GO" id="GO:0005634">
    <property type="term" value="C:nucleus"/>
    <property type="evidence" value="ECO:0007669"/>
    <property type="project" value="UniProtKB-SubCell"/>
</dbReference>
<dbReference type="PROSITE" id="PS51294">
    <property type="entry name" value="HTH_MYB"/>
    <property type="match status" value="2"/>
</dbReference>
<dbReference type="GO" id="GO:0003677">
    <property type="term" value="F:DNA binding"/>
    <property type="evidence" value="ECO:0007669"/>
    <property type="project" value="UniProtKB-KW"/>
</dbReference>
<organism evidence="9">
    <name type="scientific">Melilotus albus</name>
    <name type="common">White sweet clover</name>
    <name type="synonym">Melilotus officinalis subsp. albus</name>
    <dbReference type="NCBI Taxonomy" id="47082"/>
    <lineage>
        <taxon>Eukaryota</taxon>
        <taxon>Viridiplantae</taxon>
        <taxon>Streptophyta</taxon>
        <taxon>Embryophyta</taxon>
        <taxon>Tracheophyta</taxon>
        <taxon>Spermatophyta</taxon>
        <taxon>Magnoliopsida</taxon>
        <taxon>eudicotyledons</taxon>
        <taxon>Gunneridae</taxon>
        <taxon>Pentapetalae</taxon>
        <taxon>rosids</taxon>
        <taxon>fabids</taxon>
        <taxon>Fabales</taxon>
        <taxon>Fabaceae</taxon>
        <taxon>Papilionoideae</taxon>
        <taxon>50 kb inversion clade</taxon>
        <taxon>NPAAA clade</taxon>
        <taxon>Hologalegina</taxon>
        <taxon>IRL clade</taxon>
        <taxon>Trifolieae</taxon>
        <taxon>Melilotus</taxon>
    </lineage>
</organism>
<dbReference type="InterPro" id="IPR009057">
    <property type="entry name" value="Homeodomain-like_sf"/>
</dbReference>
<evidence type="ECO:0000256" key="5">
    <source>
        <dbReference type="ARBA" id="ARBA00023163"/>
    </source>
</evidence>
<keyword evidence="6" id="KW-0539">Nucleus</keyword>
<dbReference type="InterPro" id="IPR017930">
    <property type="entry name" value="Myb_dom"/>
</dbReference>
<dbReference type="PANTHER" id="PTHR47997">
    <property type="entry name" value="MYB DOMAIN PROTEIN 55"/>
    <property type="match status" value="1"/>
</dbReference>
<dbReference type="AlphaFoldDB" id="A0A896WC34"/>
<dbReference type="InterPro" id="IPR001005">
    <property type="entry name" value="SANT/Myb"/>
</dbReference>
<gene>
    <name evidence="9" type="primary">EVM0007398.1</name>
</gene>
<keyword evidence="2" id="KW-0677">Repeat</keyword>
<comment type="subcellular location">
    <subcellularLocation>
        <location evidence="1">Nucleus</location>
    </subcellularLocation>
</comment>
<dbReference type="Pfam" id="PF00249">
    <property type="entry name" value="Myb_DNA-binding"/>
    <property type="match status" value="2"/>
</dbReference>
<evidence type="ECO:0000259" key="7">
    <source>
        <dbReference type="PROSITE" id="PS50090"/>
    </source>
</evidence>